<dbReference type="InterPro" id="IPR044992">
    <property type="entry name" value="ChyE-like"/>
</dbReference>
<proteinExistence type="predicted"/>
<evidence type="ECO:0000313" key="2">
    <source>
        <dbReference type="EMBL" id="SIT82373.1"/>
    </source>
</evidence>
<sequence length="225" mass="24522">MKIGILQAGRAAPELAAKLGDYDDMFRHLLAGYGFEFRSWAVLDMEFPAGPEDADGWLITGSVHGAYDDLPWIAPLEALIRAIHDSGRPLVGVCFGHQIIAQALGGKVEKYPGGYAVGRSEYVLNGKPVFLNAWHQDQVTRLPEGAEVIGSSAFCPHAMLRYGDSMLTIQPHPEFDDAYIEGLIRARTGVVPEPQLAAARAEFGKPNDSAAIARMMADFLRRKEG</sequence>
<accession>A0A1R3WVI1</accession>
<dbReference type="Pfam" id="PF00117">
    <property type="entry name" value="GATase"/>
    <property type="match status" value="1"/>
</dbReference>
<organism evidence="2 3">
    <name type="scientific">Pontibaca methylaminivorans</name>
    <dbReference type="NCBI Taxonomy" id="515897"/>
    <lineage>
        <taxon>Bacteria</taxon>
        <taxon>Pseudomonadati</taxon>
        <taxon>Pseudomonadota</taxon>
        <taxon>Alphaproteobacteria</taxon>
        <taxon>Rhodobacterales</taxon>
        <taxon>Roseobacteraceae</taxon>
        <taxon>Pontibaca</taxon>
    </lineage>
</organism>
<dbReference type="SUPFAM" id="SSF52317">
    <property type="entry name" value="Class I glutamine amidotransferase-like"/>
    <property type="match status" value="1"/>
</dbReference>
<dbReference type="GO" id="GO:0005829">
    <property type="term" value="C:cytosol"/>
    <property type="evidence" value="ECO:0007669"/>
    <property type="project" value="TreeGrafter"/>
</dbReference>
<dbReference type="InterPro" id="IPR029062">
    <property type="entry name" value="Class_I_gatase-like"/>
</dbReference>
<feature type="domain" description="Glutamine amidotransferase" evidence="1">
    <location>
        <begin position="52"/>
        <end position="175"/>
    </location>
</feature>
<dbReference type="STRING" id="515897.SAMN05421849_1680"/>
<keyword evidence="3" id="KW-1185">Reference proteome</keyword>
<dbReference type="AlphaFoldDB" id="A0A1R3WVI1"/>
<name>A0A1R3WVI1_9RHOB</name>
<dbReference type="Gene3D" id="3.40.50.880">
    <property type="match status" value="1"/>
</dbReference>
<dbReference type="RefSeq" id="WP_076650127.1">
    <property type="nucleotide sequence ID" value="NZ_FTPS01000001.1"/>
</dbReference>
<dbReference type="PROSITE" id="PS51273">
    <property type="entry name" value="GATASE_TYPE_1"/>
    <property type="match status" value="1"/>
</dbReference>
<dbReference type="PANTHER" id="PTHR42695:SF5">
    <property type="entry name" value="GLUTAMINE AMIDOTRANSFERASE YLR126C-RELATED"/>
    <property type="match status" value="1"/>
</dbReference>
<dbReference type="InterPro" id="IPR017926">
    <property type="entry name" value="GATASE"/>
</dbReference>
<dbReference type="CDD" id="cd01741">
    <property type="entry name" value="GATase1_1"/>
    <property type="match status" value="1"/>
</dbReference>
<reference evidence="2 3" key="1">
    <citation type="submission" date="2017-01" db="EMBL/GenBank/DDBJ databases">
        <authorList>
            <person name="Mah S.A."/>
            <person name="Swanson W.J."/>
            <person name="Moy G.W."/>
            <person name="Vacquier V.D."/>
        </authorList>
    </citation>
    <scope>NUCLEOTIDE SEQUENCE [LARGE SCALE GENOMIC DNA]</scope>
    <source>
        <strain evidence="2 3">DSM 21219</strain>
    </source>
</reference>
<protein>
    <submittedName>
        <fullName evidence="2">GMP synthase (Glutamine-hydrolysing)</fullName>
    </submittedName>
</protein>
<dbReference type="Proteomes" id="UP000192455">
    <property type="component" value="Unassembled WGS sequence"/>
</dbReference>
<dbReference type="PANTHER" id="PTHR42695">
    <property type="entry name" value="GLUTAMINE AMIDOTRANSFERASE YLR126C-RELATED"/>
    <property type="match status" value="1"/>
</dbReference>
<gene>
    <name evidence="2" type="ORF">SAMN05421849_1680</name>
</gene>
<evidence type="ECO:0000259" key="1">
    <source>
        <dbReference type="Pfam" id="PF00117"/>
    </source>
</evidence>
<dbReference type="EMBL" id="FTPS01000001">
    <property type="protein sequence ID" value="SIT82373.1"/>
    <property type="molecule type" value="Genomic_DNA"/>
</dbReference>
<dbReference type="OrthoDB" id="7365442at2"/>
<evidence type="ECO:0000313" key="3">
    <source>
        <dbReference type="Proteomes" id="UP000192455"/>
    </source>
</evidence>